<dbReference type="Pfam" id="PF00069">
    <property type="entry name" value="Pkinase"/>
    <property type="match status" value="2"/>
</dbReference>
<keyword evidence="16" id="KW-0812">Transmembrane</keyword>
<evidence type="ECO:0000256" key="16">
    <source>
        <dbReference type="SAM" id="Phobius"/>
    </source>
</evidence>
<feature type="domain" description="EF-hand" evidence="18">
    <location>
        <begin position="405"/>
        <end position="440"/>
    </location>
</feature>
<dbReference type="FunFam" id="1.10.238.10:FF:000015">
    <property type="entry name" value="Calcium-dependent protein kinase 1"/>
    <property type="match status" value="1"/>
</dbReference>
<feature type="domain" description="EF-hand" evidence="18">
    <location>
        <begin position="443"/>
        <end position="474"/>
    </location>
</feature>
<reference evidence="19" key="1">
    <citation type="submission" date="2019-09" db="EMBL/GenBank/DDBJ databases">
        <title>Draft genome information of white flower Hibiscus syriacus.</title>
        <authorList>
            <person name="Kim Y.-M."/>
        </authorList>
    </citation>
    <scope>NUCLEOTIDE SEQUENCE [LARGE SCALE GENOMIC DNA]</scope>
    <source>
        <strain evidence="19">YM2019G1</strain>
    </source>
</reference>
<evidence type="ECO:0000256" key="8">
    <source>
        <dbReference type="ARBA" id="ARBA00022741"/>
    </source>
</evidence>
<evidence type="ECO:0000256" key="6">
    <source>
        <dbReference type="ARBA" id="ARBA00022723"/>
    </source>
</evidence>
<evidence type="ECO:0000256" key="4">
    <source>
        <dbReference type="ARBA" id="ARBA00022553"/>
    </source>
</evidence>
<dbReference type="SUPFAM" id="SSF47473">
    <property type="entry name" value="EF-hand"/>
    <property type="match status" value="1"/>
</dbReference>
<dbReference type="InterPro" id="IPR050205">
    <property type="entry name" value="CDPK_Ser/Thr_kinases"/>
</dbReference>
<evidence type="ECO:0000256" key="3">
    <source>
        <dbReference type="ARBA" id="ARBA00022527"/>
    </source>
</evidence>
<evidence type="ECO:0000256" key="5">
    <source>
        <dbReference type="ARBA" id="ARBA00022679"/>
    </source>
</evidence>
<evidence type="ECO:0000256" key="2">
    <source>
        <dbReference type="ARBA" id="ARBA00012513"/>
    </source>
</evidence>
<accession>A0A6A3AA83</accession>
<feature type="region of interest" description="Disordered" evidence="15">
    <location>
        <begin position="1"/>
        <end position="63"/>
    </location>
</feature>
<dbReference type="Proteomes" id="UP000436088">
    <property type="component" value="Unassembled WGS sequence"/>
</dbReference>
<dbReference type="InterPro" id="IPR000719">
    <property type="entry name" value="Prot_kinase_dom"/>
</dbReference>
<evidence type="ECO:0000256" key="14">
    <source>
        <dbReference type="PROSITE-ProRule" id="PRU10141"/>
    </source>
</evidence>
<keyword evidence="5" id="KW-0808">Transferase</keyword>
<evidence type="ECO:0000256" key="13">
    <source>
        <dbReference type="ARBA" id="ARBA00048679"/>
    </source>
</evidence>
<dbReference type="CDD" id="cd00051">
    <property type="entry name" value="EFh"/>
    <property type="match status" value="2"/>
</dbReference>
<evidence type="ECO:0000256" key="7">
    <source>
        <dbReference type="ARBA" id="ARBA00022737"/>
    </source>
</evidence>
<keyword evidence="16" id="KW-1133">Transmembrane helix</keyword>
<dbReference type="InterPro" id="IPR002048">
    <property type="entry name" value="EF_hand_dom"/>
</dbReference>
<dbReference type="SMART" id="SM00054">
    <property type="entry name" value="EFh"/>
    <property type="match status" value="4"/>
</dbReference>
<keyword evidence="3" id="KW-0723">Serine/threonine-protein kinase</keyword>
<evidence type="ECO:0000256" key="10">
    <source>
        <dbReference type="ARBA" id="ARBA00022837"/>
    </source>
</evidence>
<keyword evidence="10" id="KW-0106">Calcium</keyword>
<dbReference type="Pfam" id="PF13499">
    <property type="entry name" value="EF-hand_7"/>
    <property type="match status" value="2"/>
</dbReference>
<dbReference type="Gene3D" id="3.30.200.20">
    <property type="entry name" value="Phosphorylase Kinase, domain 1"/>
    <property type="match status" value="1"/>
</dbReference>
<dbReference type="Gene3D" id="1.10.238.10">
    <property type="entry name" value="EF-hand"/>
    <property type="match status" value="1"/>
</dbReference>
<keyword evidence="8 14" id="KW-0547">Nucleotide-binding</keyword>
<comment type="caution">
    <text evidence="19">The sequence shown here is derived from an EMBL/GenBank/DDBJ whole genome shotgun (WGS) entry which is preliminary data.</text>
</comment>
<keyword evidence="9" id="KW-0418">Kinase</keyword>
<evidence type="ECO:0000256" key="1">
    <source>
        <dbReference type="ARBA" id="ARBA00005354"/>
    </source>
</evidence>
<evidence type="ECO:0000256" key="11">
    <source>
        <dbReference type="ARBA" id="ARBA00022840"/>
    </source>
</evidence>
<feature type="binding site" evidence="14">
    <location>
        <position position="120"/>
    </location>
    <ligand>
        <name>ATP</name>
        <dbReference type="ChEBI" id="CHEBI:30616"/>
    </ligand>
</feature>
<proteinExistence type="inferred from homology"/>
<evidence type="ECO:0000259" key="18">
    <source>
        <dbReference type="PROSITE" id="PS50222"/>
    </source>
</evidence>
<dbReference type="PROSITE" id="PS50011">
    <property type="entry name" value="PROTEIN_KINASE_DOM"/>
    <property type="match status" value="1"/>
</dbReference>
<comment type="catalytic activity">
    <reaction evidence="13">
        <text>L-seryl-[protein] + ATP = O-phospho-L-seryl-[protein] + ADP + H(+)</text>
        <dbReference type="Rhea" id="RHEA:17989"/>
        <dbReference type="Rhea" id="RHEA-COMP:9863"/>
        <dbReference type="Rhea" id="RHEA-COMP:11604"/>
        <dbReference type="ChEBI" id="CHEBI:15378"/>
        <dbReference type="ChEBI" id="CHEBI:29999"/>
        <dbReference type="ChEBI" id="CHEBI:30616"/>
        <dbReference type="ChEBI" id="CHEBI:83421"/>
        <dbReference type="ChEBI" id="CHEBI:456216"/>
        <dbReference type="EC" id="2.7.11.1"/>
    </reaction>
</comment>
<dbReference type="Gene3D" id="1.10.510.10">
    <property type="entry name" value="Transferase(Phosphotransferase) domain 1"/>
    <property type="match status" value="1"/>
</dbReference>
<keyword evidence="20" id="KW-1185">Reference proteome</keyword>
<dbReference type="PROSITE" id="PS00107">
    <property type="entry name" value="PROTEIN_KINASE_ATP"/>
    <property type="match status" value="1"/>
</dbReference>
<organism evidence="19 20">
    <name type="scientific">Hibiscus syriacus</name>
    <name type="common">Rose of Sharon</name>
    <dbReference type="NCBI Taxonomy" id="106335"/>
    <lineage>
        <taxon>Eukaryota</taxon>
        <taxon>Viridiplantae</taxon>
        <taxon>Streptophyta</taxon>
        <taxon>Embryophyta</taxon>
        <taxon>Tracheophyta</taxon>
        <taxon>Spermatophyta</taxon>
        <taxon>Magnoliopsida</taxon>
        <taxon>eudicotyledons</taxon>
        <taxon>Gunneridae</taxon>
        <taxon>Pentapetalae</taxon>
        <taxon>rosids</taxon>
        <taxon>malvids</taxon>
        <taxon>Malvales</taxon>
        <taxon>Malvaceae</taxon>
        <taxon>Malvoideae</taxon>
        <taxon>Hibiscus</taxon>
    </lineage>
</organism>
<dbReference type="AlphaFoldDB" id="A0A6A3AA83"/>
<keyword evidence="4" id="KW-0597">Phosphoprotein</keyword>
<dbReference type="GO" id="GO:0005524">
    <property type="term" value="F:ATP binding"/>
    <property type="evidence" value="ECO:0007669"/>
    <property type="project" value="UniProtKB-UniRule"/>
</dbReference>
<keyword evidence="16" id="KW-0472">Membrane</keyword>
<feature type="domain" description="Protein kinase" evidence="17">
    <location>
        <begin position="87"/>
        <end position="342"/>
    </location>
</feature>
<feature type="domain" description="EF-hand" evidence="18">
    <location>
        <begin position="369"/>
        <end position="404"/>
    </location>
</feature>
<evidence type="ECO:0000256" key="15">
    <source>
        <dbReference type="SAM" id="MobiDB-lite"/>
    </source>
</evidence>
<feature type="domain" description="EF-hand" evidence="18">
    <location>
        <begin position="333"/>
        <end position="368"/>
    </location>
</feature>
<dbReference type="SUPFAM" id="SSF56112">
    <property type="entry name" value="Protein kinase-like (PK-like)"/>
    <property type="match status" value="1"/>
</dbReference>
<comment type="similarity">
    <text evidence="1">Belongs to the protein kinase superfamily. CAMK Ser/Thr protein kinase family. CaMK subfamily.</text>
</comment>
<feature type="compositionally biased region" description="Basic and acidic residues" evidence="15">
    <location>
        <begin position="1"/>
        <end position="19"/>
    </location>
</feature>
<feature type="transmembrane region" description="Helical" evidence="16">
    <location>
        <begin position="591"/>
        <end position="610"/>
    </location>
</feature>
<dbReference type="GO" id="GO:0004674">
    <property type="term" value="F:protein serine/threonine kinase activity"/>
    <property type="evidence" value="ECO:0007669"/>
    <property type="project" value="UniProtKB-KW"/>
</dbReference>
<evidence type="ECO:0000259" key="17">
    <source>
        <dbReference type="PROSITE" id="PS50011"/>
    </source>
</evidence>
<comment type="catalytic activity">
    <reaction evidence="12">
        <text>L-threonyl-[protein] + ATP = O-phospho-L-threonyl-[protein] + ADP + H(+)</text>
        <dbReference type="Rhea" id="RHEA:46608"/>
        <dbReference type="Rhea" id="RHEA-COMP:11060"/>
        <dbReference type="Rhea" id="RHEA-COMP:11605"/>
        <dbReference type="ChEBI" id="CHEBI:15378"/>
        <dbReference type="ChEBI" id="CHEBI:30013"/>
        <dbReference type="ChEBI" id="CHEBI:30616"/>
        <dbReference type="ChEBI" id="CHEBI:61977"/>
        <dbReference type="ChEBI" id="CHEBI:456216"/>
        <dbReference type="EC" id="2.7.11.1"/>
    </reaction>
</comment>
<dbReference type="EC" id="2.7.11.1" evidence="2"/>
<name>A0A6A3AA83_HIBSY</name>
<evidence type="ECO:0000256" key="12">
    <source>
        <dbReference type="ARBA" id="ARBA00047899"/>
    </source>
</evidence>
<dbReference type="PROSITE" id="PS50222">
    <property type="entry name" value="EF_HAND_2"/>
    <property type="match status" value="4"/>
</dbReference>
<dbReference type="PANTHER" id="PTHR24349">
    <property type="entry name" value="SERINE/THREONINE-PROTEIN KINASE"/>
    <property type="match status" value="1"/>
</dbReference>
<keyword evidence="7" id="KW-0677">Repeat</keyword>
<evidence type="ECO:0000313" key="20">
    <source>
        <dbReference type="Proteomes" id="UP000436088"/>
    </source>
</evidence>
<evidence type="ECO:0000256" key="9">
    <source>
        <dbReference type="ARBA" id="ARBA00022777"/>
    </source>
</evidence>
<dbReference type="GO" id="GO:0005509">
    <property type="term" value="F:calcium ion binding"/>
    <property type="evidence" value="ECO:0007669"/>
    <property type="project" value="InterPro"/>
</dbReference>
<evidence type="ECO:0000313" key="19">
    <source>
        <dbReference type="EMBL" id="KAE8700906.1"/>
    </source>
</evidence>
<keyword evidence="6" id="KW-0479">Metal-binding</keyword>
<dbReference type="PROSITE" id="PS00018">
    <property type="entry name" value="EF_HAND_1"/>
    <property type="match status" value="4"/>
</dbReference>
<dbReference type="InterPro" id="IPR018247">
    <property type="entry name" value="EF_Hand_1_Ca_BS"/>
</dbReference>
<dbReference type="EMBL" id="VEPZ02001027">
    <property type="protein sequence ID" value="KAE8700906.1"/>
    <property type="molecule type" value="Genomic_DNA"/>
</dbReference>
<dbReference type="SMART" id="SM00220">
    <property type="entry name" value="S_TKc"/>
    <property type="match status" value="1"/>
</dbReference>
<dbReference type="InterPro" id="IPR011992">
    <property type="entry name" value="EF-hand-dom_pair"/>
</dbReference>
<sequence>MVKEETEREQEGKSNEDVQRQQSKLPPLRLSSKPAIQVQVAVNTEEETRIEPKKAQKKPHNVRRKSCAGLKIDSVLETKTGNLKEYYNLGTKLGNGQFGTTFVCTEKGTGKKFACKTIAKRKLESDADVDDVRREIQIMYHMAGHPNIGRVSNRGRGHVFSYFGFTVIAAVAEDSPLKVIDFGLSAFFKPGGKSVRLTPIQKSPEACVWEGFPFCIAPTSLKAFCSAFSDALRLRISGDTLSAVVGSPYYVAPEVLKKCYGPEADVWSAGVIIYILLCGVPPFWGGHSWVQFGGEAPDKPLDSLVLGRMKQFSAMKKLKKMALRVIAQRLSQEEIAGLKEMFKMIDTDNSGQITFEELQNGLQRFGANLAESEFGARMQAADIDNSGTIDYQEFIAATLHLNMTEREDSLLATFSYFDSDCSGYITQDELQKACQEFGINDIHINELMCEVDQDNDGRIDYNEFVAMMHLGNPEFGKGLGSKGLAECGNEWLGWAIWEDVPESSIPSSFQGVPKLPSDGIFGQRKSVLLELVGERESFTREVRRTRSLDDEEQLADAMRQVAKAHKEMANLMRQKKLVVEMRRLLPIMGVWAYYLPLSFIWVMCSVRWGAISTPGMCKYPIWPVKAFWCNTCEKCFHIVLANGEGDSLPS</sequence>
<protein>
    <recommendedName>
        <fullName evidence="2">non-specific serine/threonine protein kinase</fullName>
        <ecNumber evidence="2">2.7.11.1</ecNumber>
    </recommendedName>
</protein>
<dbReference type="InterPro" id="IPR011009">
    <property type="entry name" value="Kinase-like_dom_sf"/>
</dbReference>
<keyword evidence="11 14" id="KW-0067">ATP-binding</keyword>
<dbReference type="InterPro" id="IPR017441">
    <property type="entry name" value="Protein_kinase_ATP_BS"/>
</dbReference>
<gene>
    <name evidence="19" type="ORF">F3Y22_tig00110551pilonHSYRG00135</name>
</gene>